<evidence type="ECO:0000313" key="3">
    <source>
        <dbReference type="EMBL" id="OWP63104.1"/>
    </source>
</evidence>
<reference evidence="3 4" key="1">
    <citation type="submission" date="2017-06" db="EMBL/GenBank/DDBJ databases">
        <title>Hymenobacter amundsenii sp. nov. isolated from regoliths in Antarctica.</title>
        <authorList>
            <person name="Sedlacek I."/>
            <person name="Kralova S."/>
            <person name="Pantucek R."/>
            <person name="Svec P."/>
            <person name="Holochova P."/>
            <person name="Stankova E."/>
            <person name="Vrbovska V."/>
            <person name="Busse H.-J."/>
        </authorList>
    </citation>
    <scope>NUCLEOTIDE SEQUENCE [LARGE SCALE GENOMIC DNA]</scope>
    <source>
        <strain evidence="3 4">CCM 8682</strain>
    </source>
</reference>
<accession>A0A246FKJ9</accession>
<feature type="region of interest" description="Disordered" evidence="1">
    <location>
        <begin position="123"/>
        <end position="167"/>
    </location>
</feature>
<evidence type="ECO:0000256" key="2">
    <source>
        <dbReference type="SAM" id="Phobius"/>
    </source>
</evidence>
<dbReference type="AlphaFoldDB" id="A0A246FKJ9"/>
<feature type="transmembrane region" description="Helical" evidence="2">
    <location>
        <begin position="187"/>
        <end position="207"/>
    </location>
</feature>
<keyword evidence="4" id="KW-1185">Reference proteome</keyword>
<gene>
    <name evidence="3" type="ORF">CDA63_10425</name>
</gene>
<feature type="region of interest" description="Disordered" evidence="1">
    <location>
        <begin position="39"/>
        <end position="86"/>
    </location>
</feature>
<dbReference type="OrthoDB" id="876729at2"/>
<comment type="caution">
    <text evidence="3">The sequence shown here is derived from an EMBL/GenBank/DDBJ whole genome shotgun (WGS) entry which is preliminary data.</text>
</comment>
<keyword evidence="2" id="KW-0472">Membrane</keyword>
<sequence length="426" mass="45313">MEKDPSPLDTLRQLKEWLDAGTITPEEFQTLKQKLVFADTTPPRAPEPPAPEPFEVALPTVPEPMPPLPEPPTAASPKTWPSLLPLTPVPPPAAAVPPAPEPTTIAPVEFAPLLPPITHAPAAEVPVTPAPPATAEAPFSHPFEAGRPAASPGPADSFLPPVPPAADADSVEYVEDDAYTAPPKSSLTTVLVVGGIVLLLALVVYLMTDNRDSERLTSATRTAADSVAVRPDEGPQTEQIELPPIAAPETIRVEPVAPPVAAPPASDTATMAAPTPEAPPAAAPAPAEAPAVSENEAKTRVEGALRRYYADLQAAPFTATAHFAPQVERFYLMRNTSPAAISAELERSHFPEFLEGQTTIQPGSLQVSPAVADGSRVVTYVENSTALRQSLQKRQQTAAQVRVRFDKNFKIVYLRQEKLLENNFTD</sequence>
<feature type="compositionally biased region" description="Low complexity" evidence="1">
    <location>
        <begin position="263"/>
        <end position="275"/>
    </location>
</feature>
<organism evidence="3 4">
    <name type="scientific">Hymenobacter amundsenii</name>
    <dbReference type="NCBI Taxonomy" id="2006685"/>
    <lineage>
        <taxon>Bacteria</taxon>
        <taxon>Pseudomonadati</taxon>
        <taxon>Bacteroidota</taxon>
        <taxon>Cytophagia</taxon>
        <taxon>Cytophagales</taxon>
        <taxon>Hymenobacteraceae</taxon>
        <taxon>Hymenobacter</taxon>
    </lineage>
</organism>
<evidence type="ECO:0000313" key="4">
    <source>
        <dbReference type="Proteomes" id="UP000197277"/>
    </source>
</evidence>
<feature type="region of interest" description="Disordered" evidence="1">
    <location>
        <begin position="257"/>
        <end position="298"/>
    </location>
</feature>
<evidence type="ECO:0008006" key="5">
    <source>
        <dbReference type="Google" id="ProtNLM"/>
    </source>
</evidence>
<evidence type="ECO:0000256" key="1">
    <source>
        <dbReference type="SAM" id="MobiDB-lite"/>
    </source>
</evidence>
<dbReference type="EMBL" id="NIRR01000015">
    <property type="protein sequence ID" value="OWP63104.1"/>
    <property type="molecule type" value="Genomic_DNA"/>
</dbReference>
<dbReference type="Proteomes" id="UP000197277">
    <property type="component" value="Unassembled WGS sequence"/>
</dbReference>
<feature type="region of interest" description="Disordered" evidence="1">
    <location>
        <begin position="224"/>
        <end position="245"/>
    </location>
</feature>
<name>A0A246FKJ9_9BACT</name>
<keyword evidence="2" id="KW-0812">Transmembrane</keyword>
<feature type="compositionally biased region" description="Pro residues" evidence="1">
    <location>
        <begin position="61"/>
        <end position="74"/>
    </location>
</feature>
<proteinExistence type="predicted"/>
<feature type="compositionally biased region" description="Low complexity" evidence="1">
    <location>
        <begin position="123"/>
        <end position="138"/>
    </location>
</feature>
<protein>
    <recommendedName>
        <fullName evidence="5">SHOCT domain-containing protein</fullName>
    </recommendedName>
</protein>
<dbReference type="RefSeq" id="WP_088464398.1">
    <property type="nucleotide sequence ID" value="NZ_NIRR01000015.1"/>
</dbReference>
<keyword evidence="2" id="KW-1133">Transmembrane helix</keyword>
<feature type="compositionally biased region" description="Pro residues" evidence="1">
    <location>
        <begin position="43"/>
        <end position="52"/>
    </location>
</feature>